<dbReference type="PROSITE" id="PS50089">
    <property type="entry name" value="ZF_RING_2"/>
    <property type="match status" value="1"/>
</dbReference>
<dbReference type="Proteomes" id="UP001148614">
    <property type="component" value="Unassembled WGS sequence"/>
</dbReference>
<name>A0A9W8NMC4_9PEZI</name>
<dbReference type="PANTHER" id="PTHR23164">
    <property type="entry name" value="EARLY ENDOSOME ANTIGEN 1"/>
    <property type="match status" value="1"/>
</dbReference>
<feature type="domain" description="FYVE-type" evidence="7">
    <location>
        <begin position="437"/>
        <end position="527"/>
    </location>
</feature>
<dbReference type="Pfam" id="PF13639">
    <property type="entry name" value="zf-RING_2"/>
    <property type="match status" value="1"/>
</dbReference>
<evidence type="ECO:0000256" key="4">
    <source>
        <dbReference type="PROSITE-ProRule" id="PRU00175"/>
    </source>
</evidence>
<feature type="compositionally biased region" description="Acidic residues" evidence="5">
    <location>
        <begin position="240"/>
        <end position="265"/>
    </location>
</feature>
<reference evidence="8" key="1">
    <citation type="submission" date="2022-07" db="EMBL/GenBank/DDBJ databases">
        <title>Genome Sequence of Xylaria arbuscula.</title>
        <authorList>
            <person name="Buettner E."/>
        </authorList>
    </citation>
    <scope>NUCLEOTIDE SEQUENCE</scope>
    <source>
        <strain evidence="8">VT107</strain>
    </source>
</reference>
<gene>
    <name evidence="8" type="ORF">NPX13_g1270</name>
</gene>
<feature type="compositionally biased region" description="Low complexity" evidence="5">
    <location>
        <begin position="297"/>
        <end position="328"/>
    </location>
</feature>
<evidence type="ECO:0000256" key="1">
    <source>
        <dbReference type="ARBA" id="ARBA00022723"/>
    </source>
</evidence>
<keyword evidence="3" id="KW-0862">Zinc</keyword>
<comment type="caution">
    <text evidence="8">The sequence shown here is derived from an EMBL/GenBank/DDBJ whole genome shotgun (WGS) entry which is preliminary data.</text>
</comment>
<feature type="compositionally biased region" description="Polar residues" evidence="5">
    <location>
        <begin position="587"/>
        <end position="607"/>
    </location>
</feature>
<evidence type="ECO:0000256" key="5">
    <source>
        <dbReference type="SAM" id="MobiDB-lite"/>
    </source>
</evidence>
<protein>
    <recommendedName>
        <fullName evidence="10">FYVE-type domain-containing protein</fullName>
    </recommendedName>
</protein>
<sequence length="794" mass="84260">MEGANEDDKSDKTSPSSRGTLAGGVKLLVGLNLDKPPQNITTLTTPSLQSSHLSNTKTANNVPEQAVPVQPIPSSALNPGESSNAQSSYHGGTVNRTSIATINGDNGEGSVAGSTSEQGDAPGNPAPFIPVNGTNGGHDKNDTEGPDAKDVQFPLPPTRHENTPEPNMAQQLDAMANTGANNGGPSNHQHPGTNRDGPNGDEEHNSPPAAPVLEQAGLGGQAENDAATHGGTNNQPGLDTIDESAEDINGVDEEDEEDKDDEEGDNNPNTSTHHHSRGPPPPGSGPQPPPSQGGSAGQASGTGIRDTQSGSNQSSSTNPSSSTHTSTQGRVSARSNSSLEQETGNNTSTSTGVSAWDAETTTPVANTSEGSLQAQPHEASYLNRSLPTPEPLSGQVHPASLLHGSSSSAHAVARNFVPRPVQPATSQEFTLPRWQPDSEVNECPICGTQFSVFYRRHHCRKCGRVVCDRCSPHRITIPHPYIVRPPGDLGPASQQLVPGIEGSIADFSVLGGGERVRLCNPCVPDPNTTPPQTQRSSQPTAADGRPARTRLSSNSVSDYSTGPRPQSRHAPHGYSHSRTRSATTSTGQDSQYFTFGPYSSSSGQYSNPPYFPRSQLSQRQVSGARFHYPPPSGPSGRDLGDWWSASGSGLNRPLPRTPAPEREIPEEDACPICHNELPSRNLANFEILRESHINNCISTHSNYGGNRSAASPGPGNHGTPPPRTTRRTRMFPYVATEKDCVNDAECTICLEEFQVGDEMARLECFCRFHRSCIDSWFVGHPGRCPIHQHDSFGY</sequence>
<dbReference type="PANTHER" id="PTHR23164:SF30">
    <property type="entry name" value="EARLY ENDOSOME ANTIGEN 1"/>
    <property type="match status" value="1"/>
</dbReference>
<keyword evidence="1" id="KW-0479">Metal-binding</keyword>
<feature type="compositionally biased region" description="Polar residues" evidence="5">
    <location>
        <begin position="72"/>
        <end position="104"/>
    </location>
</feature>
<feature type="region of interest" description="Disordered" evidence="5">
    <location>
        <begin position="521"/>
        <end position="638"/>
    </location>
</feature>
<dbReference type="AlphaFoldDB" id="A0A9W8NMC4"/>
<dbReference type="EMBL" id="JANPWZ010000111">
    <property type="protein sequence ID" value="KAJ3579291.1"/>
    <property type="molecule type" value="Genomic_DNA"/>
</dbReference>
<dbReference type="Pfam" id="PF01363">
    <property type="entry name" value="FYVE"/>
    <property type="match status" value="1"/>
</dbReference>
<feature type="compositionally biased region" description="Polar residues" evidence="5">
    <location>
        <begin position="329"/>
        <end position="342"/>
    </location>
</feature>
<feature type="region of interest" description="Disordered" evidence="5">
    <location>
        <begin position="704"/>
        <end position="726"/>
    </location>
</feature>
<keyword evidence="9" id="KW-1185">Reference proteome</keyword>
<feature type="compositionally biased region" description="Polar residues" evidence="5">
    <location>
        <begin position="550"/>
        <end position="564"/>
    </location>
</feature>
<dbReference type="SUPFAM" id="SSF57903">
    <property type="entry name" value="FYVE/PHD zinc finger"/>
    <property type="match status" value="1"/>
</dbReference>
<feature type="compositionally biased region" description="Low complexity" evidence="5">
    <location>
        <begin position="343"/>
        <end position="352"/>
    </location>
</feature>
<dbReference type="SMART" id="SM00184">
    <property type="entry name" value="RING"/>
    <property type="match status" value="1"/>
</dbReference>
<dbReference type="Gene3D" id="3.30.40.10">
    <property type="entry name" value="Zinc/RING finger domain, C3HC4 (zinc finger)"/>
    <property type="match status" value="2"/>
</dbReference>
<feature type="compositionally biased region" description="Basic residues" evidence="5">
    <location>
        <begin position="566"/>
        <end position="579"/>
    </location>
</feature>
<dbReference type="GO" id="GO:0008270">
    <property type="term" value="F:zinc ion binding"/>
    <property type="evidence" value="ECO:0007669"/>
    <property type="project" value="UniProtKB-KW"/>
</dbReference>
<evidence type="ECO:0000313" key="8">
    <source>
        <dbReference type="EMBL" id="KAJ3579291.1"/>
    </source>
</evidence>
<evidence type="ECO:0000259" key="7">
    <source>
        <dbReference type="PROSITE" id="PS50178"/>
    </source>
</evidence>
<dbReference type="SMART" id="SM00064">
    <property type="entry name" value="FYVE"/>
    <property type="match status" value="1"/>
</dbReference>
<feature type="compositionally biased region" description="Polar residues" evidence="5">
    <location>
        <begin position="530"/>
        <end position="540"/>
    </location>
</feature>
<keyword evidence="2 4" id="KW-0863">Zinc-finger</keyword>
<evidence type="ECO:0008006" key="10">
    <source>
        <dbReference type="Google" id="ProtNLM"/>
    </source>
</evidence>
<accession>A0A9W8NMC4</accession>
<dbReference type="InterPro" id="IPR017455">
    <property type="entry name" value="Znf_FYVE-rel"/>
</dbReference>
<dbReference type="InterPro" id="IPR013083">
    <property type="entry name" value="Znf_RING/FYVE/PHD"/>
</dbReference>
<dbReference type="VEuPathDB" id="FungiDB:F4678DRAFT_448154"/>
<organism evidence="8 9">
    <name type="scientific">Xylaria arbuscula</name>
    <dbReference type="NCBI Taxonomy" id="114810"/>
    <lineage>
        <taxon>Eukaryota</taxon>
        <taxon>Fungi</taxon>
        <taxon>Dikarya</taxon>
        <taxon>Ascomycota</taxon>
        <taxon>Pezizomycotina</taxon>
        <taxon>Sordariomycetes</taxon>
        <taxon>Xylariomycetidae</taxon>
        <taxon>Xylariales</taxon>
        <taxon>Xylariaceae</taxon>
        <taxon>Xylaria</taxon>
    </lineage>
</organism>
<feature type="region of interest" description="Disordered" evidence="5">
    <location>
        <begin position="1"/>
        <end position="402"/>
    </location>
</feature>
<feature type="compositionally biased region" description="Basic and acidic residues" evidence="5">
    <location>
        <begin position="1"/>
        <end position="12"/>
    </location>
</feature>
<evidence type="ECO:0000259" key="6">
    <source>
        <dbReference type="PROSITE" id="PS50089"/>
    </source>
</evidence>
<evidence type="ECO:0000256" key="3">
    <source>
        <dbReference type="ARBA" id="ARBA00022833"/>
    </source>
</evidence>
<dbReference type="SUPFAM" id="SSF57850">
    <property type="entry name" value="RING/U-box"/>
    <property type="match status" value="1"/>
</dbReference>
<dbReference type="PROSITE" id="PS50178">
    <property type="entry name" value="ZF_FYVE"/>
    <property type="match status" value="1"/>
</dbReference>
<feature type="compositionally biased region" description="Polar residues" evidence="5">
    <location>
        <begin position="359"/>
        <end position="374"/>
    </location>
</feature>
<feature type="domain" description="RING-type" evidence="6">
    <location>
        <begin position="746"/>
        <end position="788"/>
    </location>
</feature>
<dbReference type="InterPro" id="IPR001841">
    <property type="entry name" value="Znf_RING"/>
</dbReference>
<dbReference type="InterPro" id="IPR000306">
    <property type="entry name" value="Znf_FYVE"/>
</dbReference>
<dbReference type="InterPro" id="IPR011011">
    <property type="entry name" value="Znf_FYVE_PHD"/>
</dbReference>
<feature type="compositionally biased region" description="Polar residues" evidence="5">
    <location>
        <begin position="38"/>
        <end position="63"/>
    </location>
</feature>
<evidence type="ECO:0000313" key="9">
    <source>
        <dbReference type="Proteomes" id="UP001148614"/>
    </source>
</evidence>
<dbReference type="CDD" id="cd16489">
    <property type="entry name" value="mRING-CH-C4HC2H_ZNRF"/>
    <property type="match status" value="1"/>
</dbReference>
<feature type="compositionally biased region" description="Basic and acidic residues" evidence="5">
    <location>
        <begin position="137"/>
        <end position="150"/>
    </location>
</feature>
<dbReference type="CDD" id="cd15737">
    <property type="entry name" value="FYVE2_Vac1p_like"/>
    <property type="match status" value="1"/>
</dbReference>
<feature type="compositionally biased region" description="Polar residues" evidence="5">
    <location>
        <begin position="178"/>
        <end position="192"/>
    </location>
</feature>
<evidence type="ECO:0000256" key="2">
    <source>
        <dbReference type="ARBA" id="ARBA00022771"/>
    </source>
</evidence>
<proteinExistence type="predicted"/>
<feature type="compositionally biased region" description="Pro residues" evidence="5">
    <location>
        <begin position="278"/>
        <end position="291"/>
    </location>
</feature>